<feature type="region of interest" description="Disordered" evidence="1">
    <location>
        <begin position="1"/>
        <end position="84"/>
    </location>
</feature>
<dbReference type="EMBL" id="HE573026">
    <property type="protein sequence ID" value="CCC51710.1"/>
    <property type="molecule type" value="Genomic_DNA"/>
</dbReference>
<sequence>MWCRSRMYNLSPGASVSENGRPGRQWERPMTSPGGRSNSYRSRTADGERRPRLANQSCGRRLSDDSGIQNTYTSRLASPTPPLPTAVTPPCAAYPTFDLVRPPKHEQHIVEALVSEVIDSVIFSNVLQT</sequence>
<organism evidence="2">
    <name type="scientific">Trypanosoma vivax (strain Y486)</name>
    <dbReference type="NCBI Taxonomy" id="1055687"/>
    <lineage>
        <taxon>Eukaryota</taxon>
        <taxon>Discoba</taxon>
        <taxon>Euglenozoa</taxon>
        <taxon>Kinetoplastea</taxon>
        <taxon>Metakinetoplastina</taxon>
        <taxon>Trypanosomatida</taxon>
        <taxon>Trypanosomatidae</taxon>
        <taxon>Trypanosoma</taxon>
        <taxon>Duttonella</taxon>
    </lineage>
</organism>
<protein>
    <submittedName>
        <fullName evidence="2">Uncharacterized protein</fullName>
    </submittedName>
</protein>
<evidence type="ECO:0000256" key="1">
    <source>
        <dbReference type="SAM" id="MobiDB-lite"/>
    </source>
</evidence>
<gene>
    <name evidence="2" type="ORF">TVY486_1007560</name>
</gene>
<dbReference type="AlphaFoldDB" id="G0U753"/>
<evidence type="ECO:0000313" key="2">
    <source>
        <dbReference type="EMBL" id="CCC51710.1"/>
    </source>
</evidence>
<proteinExistence type="predicted"/>
<accession>G0U753</accession>
<reference evidence="2" key="1">
    <citation type="journal article" date="2012" name="Proc. Natl. Acad. Sci. U.S.A.">
        <title>Antigenic diversity is generated by distinct evolutionary mechanisms in African trypanosome species.</title>
        <authorList>
            <person name="Jackson A.P."/>
            <person name="Berry A."/>
            <person name="Aslett M."/>
            <person name="Allison H.C."/>
            <person name="Burton P."/>
            <person name="Vavrova-Anderson J."/>
            <person name="Brown R."/>
            <person name="Browne H."/>
            <person name="Corton N."/>
            <person name="Hauser H."/>
            <person name="Gamble J."/>
            <person name="Gilderthorp R."/>
            <person name="Marcello L."/>
            <person name="McQuillan J."/>
            <person name="Otto T.D."/>
            <person name="Quail M.A."/>
            <person name="Sanders M.J."/>
            <person name="van Tonder A."/>
            <person name="Ginger M.L."/>
            <person name="Field M.C."/>
            <person name="Barry J.D."/>
            <person name="Hertz-Fowler C."/>
            <person name="Berriman M."/>
        </authorList>
    </citation>
    <scope>NUCLEOTIDE SEQUENCE</scope>
    <source>
        <strain evidence="2">Y486</strain>
    </source>
</reference>
<name>G0U753_TRYVY</name>
<dbReference type="VEuPathDB" id="TriTrypDB:TvY486_1007560"/>